<gene>
    <name evidence="4" type="ORF">GKO46_12880</name>
    <name evidence="5" type="ORF">GKO48_03740</name>
</gene>
<dbReference type="PROSITE" id="PS50825">
    <property type="entry name" value="HYR"/>
    <property type="match status" value="3"/>
</dbReference>
<dbReference type="InterPro" id="IPR003410">
    <property type="entry name" value="HYR_dom"/>
</dbReference>
<dbReference type="EMBL" id="CP046147">
    <property type="protein sequence ID" value="WFG38755.1"/>
    <property type="molecule type" value="Genomic_DNA"/>
</dbReference>
<evidence type="ECO:0000313" key="5">
    <source>
        <dbReference type="EMBL" id="WFG38755.1"/>
    </source>
</evidence>
<dbReference type="Pfam" id="PF02494">
    <property type="entry name" value="HYR"/>
    <property type="match status" value="5"/>
</dbReference>
<evidence type="ECO:0000313" key="7">
    <source>
        <dbReference type="Proteomes" id="UP001321249"/>
    </source>
</evidence>
<feature type="domain" description="HYR" evidence="3">
    <location>
        <begin position="197"/>
        <end position="275"/>
    </location>
</feature>
<dbReference type="EMBL" id="WMBE01000005">
    <property type="protein sequence ID" value="MDG0867957.1"/>
    <property type="molecule type" value="Genomic_DNA"/>
</dbReference>
<feature type="domain" description="HYR" evidence="3">
    <location>
        <begin position="1"/>
        <end position="59"/>
    </location>
</feature>
<organism evidence="5 6">
    <name type="scientific">Candidatus Lucifugimonas marina</name>
    <dbReference type="NCBI Taxonomy" id="3038979"/>
    <lineage>
        <taxon>Bacteria</taxon>
        <taxon>Bacillati</taxon>
        <taxon>Chloroflexota</taxon>
        <taxon>Dehalococcoidia</taxon>
        <taxon>SAR202 cluster</taxon>
        <taxon>Candidatus Lucifugimonadales</taxon>
        <taxon>Candidatus Lucifugimonadaceae</taxon>
        <taxon>Candidatus Lucifugimonas</taxon>
    </lineage>
</organism>
<proteinExistence type="predicted"/>
<dbReference type="InterPro" id="IPR021655">
    <property type="entry name" value="Put_metal-bd"/>
</dbReference>
<dbReference type="InterPro" id="IPR013783">
    <property type="entry name" value="Ig-like_fold"/>
</dbReference>
<feature type="region of interest" description="Disordered" evidence="2">
    <location>
        <begin position="616"/>
        <end position="641"/>
    </location>
</feature>
<evidence type="ECO:0000313" key="6">
    <source>
        <dbReference type="Proteomes" id="UP001219901"/>
    </source>
</evidence>
<dbReference type="Pfam" id="PF11617">
    <property type="entry name" value="Cu-binding_MopE"/>
    <property type="match status" value="1"/>
</dbReference>
<feature type="region of interest" description="Disordered" evidence="2">
    <location>
        <begin position="309"/>
        <end position="328"/>
    </location>
</feature>
<dbReference type="RefSeq" id="WP_342836000.1">
    <property type="nucleotide sequence ID" value="NZ_CP046146.1"/>
</dbReference>
<dbReference type="PANTHER" id="PTHR24273:SF32">
    <property type="entry name" value="HYALIN"/>
    <property type="match status" value="1"/>
</dbReference>
<name>A0AAJ5ZD28_9CHLR</name>
<keyword evidence="6" id="KW-1185">Reference proteome</keyword>
<feature type="domain" description="HYR" evidence="3">
    <location>
        <begin position="433"/>
        <end position="512"/>
    </location>
</feature>
<evidence type="ECO:0000313" key="4">
    <source>
        <dbReference type="EMBL" id="MDG0867957.1"/>
    </source>
</evidence>
<dbReference type="PANTHER" id="PTHR24273">
    <property type="entry name" value="FI04643P-RELATED"/>
    <property type="match status" value="1"/>
</dbReference>
<sequence length="763" mass="78739">MVVHYELPVARTFDDEFVVASCTPASGSVFPVGVTTVSCSATDSVGNSISGEFTVTVTDPDRDRDGVRRVDGDCDDDDPAVFPGAREVVDGKDNDCDGLVDNVNVAPVADAGADVSAAEASTSDGAVVVLDGSGSSDADVPNGDVISYSWSARGITFDDSSIVNPSATFPLGTTEVTLVVTDSYGESDSSTVSVTVVDTTEPVIVAPDDIEIELTAVLTQVSVGAPTVTDAADQFPLVSGDSPGGFPLGSTTVTWTATDASGNESTATQTVTVVDTTAPSLFGVPRDVREEYGQTRPSAPQVIVVDASESEPREVLPTEVRTDGPNADTYSITRTWTASDSSGNTVVGTQVISVSDTTPPVVTVPADVSAEATGRETELGFGAGLATDNSSVAPSVTNDAPTGGFPLGATTVTWTATDISGNSTSATQTVTVSDTTPPTVQGPTNARFESTTVVTRVVLSPPVVTDVVDPEPLVTNDAPSEGFPVGDTLVTWTATDFSGNSASSTQIVTLEDTTPPVLVVPGDIETNATGALTTVAIGTASATDAVDPAPVITNDAPAQFTVGTTVVTWTATDESGNSSSAVQQVVVLGAAEMKSSVMDALAEISGEGKEIEDALRESEKGLDSKNWTDGGELSSQHGHRALSADKKAVNKLLLALDQKGMKALSPEAREIVEQAIITLVNIDRLLAETQIANAEDLTVRSPKDQRAHDKQLADARKRFAEAEVEFAKGDYGKAIDRFRAAWNHAVKAEESADGHSSKIDEGV</sequence>
<feature type="region of interest" description="Disordered" evidence="2">
    <location>
        <begin position="421"/>
        <end position="445"/>
    </location>
</feature>
<feature type="compositionally biased region" description="Low complexity" evidence="2">
    <location>
        <begin position="423"/>
        <end position="441"/>
    </location>
</feature>
<evidence type="ECO:0000256" key="1">
    <source>
        <dbReference type="ARBA" id="ARBA00022737"/>
    </source>
</evidence>
<evidence type="ECO:0000259" key="3">
    <source>
        <dbReference type="PROSITE" id="PS50825"/>
    </source>
</evidence>
<evidence type="ECO:0000256" key="2">
    <source>
        <dbReference type="SAM" id="MobiDB-lite"/>
    </source>
</evidence>
<reference evidence="6 7" key="1">
    <citation type="submission" date="2019-11" db="EMBL/GenBank/DDBJ databases">
        <authorList>
            <person name="Cho J.-C."/>
        </authorList>
    </citation>
    <scope>NUCLEOTIDE SEQUENCE [LARGE SCALE GENOMIC DNA]</scope>
    <source>
        <strain evidence="5 6">JH1073</strain>
        <strain evidence="4 7">JH702</strain>
    </source>
</reference>
<dbReference type="AlphaFoldDB" id="A0AAJ5ZD28"/>
<dbReference type="Proteomes" id="UP001321249">
    <property type="component" value="Unassembled WGS sequence"/>
</dbReference>
<reference evidence="6" key="3">
    <citation type="submission" date="2023-06" db="EMBL/GenBank/DDBJ databases">
        <title>Pangenomics reveal diversification of enzyme families and niche specialization in globally abundant SAR202 bacteria.</title>
        <authorList>
            <person name="Saw J.H.W."/>
        </authorList>
    </citation>
    <scope>NUCLEOTIDE SEQUENCE [LARGE SCALE GENOMIC DNA]</scope>
    <source>
        <strain evidence="6">JH1073</strain>
    </source>
</reference>
<reference evidence="5" key="2">
    <citation type="journal article" date="2023" name="Nat. Commun.">
        <title>Cultivation of marine bacteria of the SAR202 clade.</title>
        <authorList>
            <person name="Lim Y."/>
            <person name="Seo J.H."/>
            <person name="Giovannoni S.J."/>
            <person name="Kang I."/>
            <person name="Cho J.C."/>
        </authorList>
    </citation>
    <scope>NUCLEOTIDE SEQUENCE</scope>
    <source>
        <strain evidence="5">JH1073</strain>
    </source>
</reference>
<dbReference type="SUPFAM" id="SSF49299">
    <property type="entry name" value="PKD domain"/>
    <property type="match status" value="1"/>
</dbReference>
<protein>
    <submittedName>
        <fullName evidence="5">HYR domain-containing protein</fullName>
    </submittedName>
</protein>
<keyword evidence="1" id="KW-0677">Repeat</keyword>
<feature type="compositionally biased region" description="Basic and acidic residues" evidence="2">
    <location>
        <begin position="310"/>
        <end position="322"/>
    </location>
</feature>
<accession>A0AAJ5ZD28</accession>
<dbReference type="Gene3D" id="2.60.40.10">
    <property type="entry name" value="Immunoglobulins"/>
    <property type="match status" value="1"/>
</dbReference>
<dbReference type="Proteomes" id="UP001219901">
    <property type="component" value="Chromosome"/>
</dbReference>
<dbReference type="InterPro" id="IPR035986">
    <property type="entry name" value="PKD_dom_sf"/>
</dbReference>